<name>A0A1N7FYT7_9GAMM</name>
<dbReference type="GO" id="GO:0090729">
    <property type="term" value="F:toxin activity"/>
    <property type="evidence" value="ECO:0007669"/>
    <property type="project" value="UniProtKB-KW"/>
</dbReference>
<proteinExistence type="predicted"/>
<organism evidence="6 7">
    <name type="scientific">Moraxella cuniculi DSM 21768</name>
    <dbReference type="NCBI Taxonomy" id="1122245"/>
    <lineage>
        <taxon>Bacteria</taxon>
        <taxon>Pseudomonadati</taxon>
        <taxon>Pseudomonadota</taxon>
        <taxon>Gammaproteobacteria</taxon>
        <taxon>Moraxellales</taxon>
        <taxon>Moraxellaceae</taxon>
        <taxon>Moraxella</taxon>
    </lineage>
</organism>
<keyword evidence="7" id="KW-1185">Reference proteome</keyword>
<dbReference type="AlphaFoldDB" id="A0A1N7FYT7"/>
<keyword evidence="2" id="KW-0800">Toxin</keyword>
<evidence type="ECO:0000256" key="2">
    <source>
        <dbReference type="ARBA" id="ARBA00022656"/>
    </source>
</evidence>
<comment type="subcellular location">
    <subcellularLocation>
        <location evidence="1">Target cell</location>
        <location evidence="1">Target cell cytoplasm</location>
    </subcellularLocation>
</comment>
<evidence type="ECO:0000313" key="7">
    <source>
        <dbReference type="Proteomes" id="UP000187495"/>
    </source>
</evidence>
<accession>A0A1N7FYT7</accession>
<evidence type="ECO:0000256" key="4">
    <source>
        <dbReference type="ARBA" id="ARBA00023026"/>
    </source>
</evidence>
<sequence>AGCISAEIAKNDCESAALGAMIGEMWADRKIDNPNTLTDKQRQQIINESRLTASFAAFIFDKDINTAADMASEVVRWNSTAEIALGHEWNQITDDTDGTYAKEQLQAIKGALKDISDSIMSVHQYYNDMILINVSGGVFSYTLIINSKNGKVYRPELFEVTTSSTLLSGGASVNFGSITGGFKNDGQIDRIILGSSVGFQGCYGACVGVIKTQAKDTIITYGLELRKLEPQAVKWFIQEFN</sequence>
<evidence type="ECO:0000256" key="1">
    <source>
        <dbReference type="ARBA" id="ARBA00004219"/>
    </source>
</evidence>
<dbReference type="Pfam" id="PF04829">
    <property type="entry name" value="PT-VENN"/>
    <property type="match status" value="1"/>
</dbReference>
<evidence type="ECO:0000313" key="6">
    <source>
        <dbReference type="EMBL" id="SIS05414.1"/>
    </source>
</evidence>
<dbReference type="STRING" id="34061.B0189_08725"/>
<dbReference type="EMBL" id="FTNU01000020">
    <property type="protein sequence ID" value="SIS05414.1"/>
    <property type="molecule type" value="Genomic_DNA"/>
</dbReference>
<gene>
    <name evidence="6" type="ORF">SAMN02745664_1201</name>
</gene>
<feature type="non-terminal residue" evidence="6">
    <location>
        <position position="1"/>
    </location>
</feature>
<protein>
    <recommendedName>
        <fullName evidence="5">VENN motif-containing domain-containing protein</fullName>
    </recommendedName>
</protein>
<dbReference type="InterPro" id="IPR006914">
    <property type="entry name" value="VENN_dom"/>
</dbReference>
<feature type="domain" description="VENN motif-containing" evidence="5">
    <location>
        <begin position="34"/>
        <end position="76"/>
    </location>
</feature>
<evidence type="ECO:0000259" key="5">
    <source>
        <dbReference type="Pfam" id="PF04829"/>
    </source>
</evidence>
<reference evidence="7" key="1">
    <citation type="submission" date="2017-01" db="EMBL/GenBank/DDBJ databases">
        <authorList>
            <person name="Varghese N."/>
            <person name="Submissions S."/>
        </authorList>
    </citation>
    <scope>NUCLEOTIDE SEQUENCE [LARGE SCALE GENOMIC DNA]</scope>
    <source>
        <strain evidence="7">DSM 21768</strain>
    </source>
</reference>
<dbReference type="Proteomes" id="UP000187495">
    <property type="component" value="Unassembled WGS sequence"/>
</dbReference>
<dbReference type="RefSeq" id="WP_076556000.1">
    <property type="nucleotide sequence ID" value="NZ_FTNU01000020.1"/>
</dbReference>
<evidence type="ECO:0000256" key="3">
    <source>
        <dbReference type="ARBA" id="ARBA00022913"/>
    </source>
</evidence>
<keyword evidence="3" id="KW-1266">Target cell cytoplasm</keyword>
<keyword evidence="4" id="KW-0843">Virulence</keyword>